<evidence type="ECO:0000313" key="8">
    <source>
        <dbReference type="Proteomes" id="UP000287171"/>
    </source>
</evidence>
<dbReference type="RefSeq" id="WP_126628693.1">
    <property type="nucleotide sequence ID" value="NZ_BIFT01000001.1"/>
</dbReference>
<evidence type="ECO:0000256" key="4">
    <source>
        <dbReference type="ARBA" id="ARBA00022833"/>
    </source>
</evidence>
<dbReference type="Gene3D" id="3.40.140.10">
    <property type="entry name" value="Cytidine Deaminase, domain 2"/>
    <property type="match status" value="1"/>
</dbReference>
<gene>
    <name evidence="7" type="ORF">KDA_39640</name>
</gene>
<comment type="caution">
    <text evidence="7">The sequence shown here is derived from an EMBL/GenBank/DDBJ whole genome shotgun (WGS) entry which is preliminary data.</text>
</comment>
<dbReference type="OrthoDB" id="9802958at2"/>
<dbReference type="PANTHER" id="PTHR34858:SF1">
    <property type="entry name" value="CYSO-CYSTEINE PEPTIDASE"/>
    <property type="match status" value="1"/>
</dbReference>
<organism evidence="7 8">
    <name type="scientific">Dictyobacter alpinus</name>
    <dbReference type="NCBI Taxonomy" id="2014873"/>
    <lineage>
        <taxon>Bacteria</taxon>
        <taxon>Bacillati</taxon>
        <taxon>Chloroflexota</taxon>
        <taxon>Ktedonobacteria</taxon>
        <taxon>Ktedonobacterales</taxon>
        <taxon>Dictyobacteraceae</taxon>
        <taxon>Dictyobacter</taxon>
    </lineage>
</organism>
<name>A0A402BB23_9CHLR</name>
<dbReference type="EMBL" id="BIFT01000001">
    <property type="protein sequence ID" value="GCE28480.1"/>
    <property type="molecule type" value="Genomic_DNA"/>
</dbReference>
<reference evidence="8" key="1">
    <citation type="submission" date="2018-12" db="EMBL/GenBank/DDBJ databases">
        <title>Tengunoibacter tsumagoiensis gen. nov., sp. nov., Dictyobacter kobayashii sp. nov., D. alpinus sp. nov., and D. joshuensis sp. nov. and description of Dictyobacteraceae fam. nov. within the order Ktedonobacterales isolated from Tengu-no-mugimeshi.</title>
        <authorList>
            <person name="Wang C.M."/>
            <person name="Zheng Y."/>
            <person name="Sakai Y."/>
            <person name="Toyoda A."/>
            <person name="Minakuchi Y."/>
            <person name="Abe K."/>
            <person name="Yokota A."/>
            <person name="Yabe S."/>
        </authorList>
    </citation>
    <scope>NUCLEOTIDE SEQUENCE [LARGE SCALE GENOMIC DNA]</scope>
    <source>
        <strain evidence="8">Uno16</strain>
    </source>
</reference>
<dbReference type="InterPro" id="IPR000555">
    <property type="entry name" value="JAMM/MPN+_dom"/>
</dbReference>
<dbReference type="GO" id="GO:0008235">
    <property type="term" value="F:metalloexopeptidase activity"/>
    <property type="evidence" value="ECO:0007669"/>
    <property type="project" value="TreeGrafter"/>
</dbReference>
<dbReference type="InterPro" id="IPR028090">
    <property type="entry name" value="JAB_dom_prok"/>
</dbReference>
<dbReference type="InterPro" id="IPR051929">
    <property type="entry name" value="VirAsm_ModProt"/>
</dbReference>
<protein>
    <recommendedName>
        <fullName evidence="6">JAB1/MPN/MOV34 metalloenzyme domain-containing protein</fullName>
    </recommendedName>
</protein>
<dbReference type="Proteomes" id="UP000287171">
    <property type="component" value="Unassembled WGS sequence"/>
</dbReference>
<evidence type="ECO:0000313" key="7">
    <source>
        <dbReference type="EMBL" id="GCE28480.1"/>
    </source>
</evidence>
<dbReference type="GO" id="GO:0006508">
    <property type="term" value="P:proteolysis"/>
    <property type="evidence" value="ECO:0007669"/>
    <property type="project" value="UniProtKB-KW"/>
</dbReference>
<evidence type="ECO:0000256" key="5">
    <source>
        <dbReference type="ARBA" id="ARBA00023049"/>
    </source>
</evidence>
<sequence>MEQQAIPYLALEKGAQEALLDDVSQRAEIEACGVLLGQMDMDGNWLVEQAQPLQNTAGSPVYFEFEPGELLETELLHSGSVIGVYHSHPTGFPRASQTDRDNMQRVNLEQQIPWVWLIISGPFDAGFLQRAQGSLAAAPLIAYHHFEGVGLKNIPIHLA</sequence>
<feature type="domain" description="JAB1/MPN/MOV34 metalloenzyme" evidence="6">
    <location>
        <begin position="8"/>
        <end position="145"/>
    </location>
</feature>
<keyword evidence="4" id="KW-0862">Zinc</keyword>
<dbReference type="Pfam" id="PF14464">
    <property type="entry name" value="Prok-JAB"/>
    <property type="match status" value="1"/>
</dbReference>
<proteinExistence type="predicted"/>
<evidence type="ECO:0000256" key="2">
    <source>
        <dbReference type="ARBA" id="ARBA00022723"/>
    </source>
</evidence>
<dbReference type="GO" id="GO:0008270">
    <property type="term" value="F:zinc ion binding"/>
    <property type="evidence" value="ECO:0007669"/>
    <property type="project" value="TreeGrafter"/>
</dbReference>
<dbReference type="SMART" id="SM00232">
    <property type="entry name" value="JAB_MPN"/>
    <property type="match status" value="1"/>
</dbReference>
<keyword evidence="2" id="KW-0479">Metal-binding</keyword>
<evidence type="ECO:0000256" key="3">
    <source>
        <dbReference type="ARBA" id="ARBA00022801"/>
    </source>
</evidence>
<keyword evidence="5" id="KW-0482">Metalloprotease</keyword>
<dbReference type="SUPFAM" id="SSF102712">
    <property type="entry name" value="JAB1/MPN domain"/>
    <property type="match status" value="1"/>
</dbReference>
<dbReference type="PANTHER" id="PTHR34858">
    <property type="entry name" value="CYSO-CYSTEINE PEPTIDASE"/>
    <property type="match status" value="1"/>
</dbReference>
<keyword evidence="8" id="KW-1185">Reference proteome</keyword>
<dbReference type="AlphaFoldDB" id="A0A402BB23"/>
<evidence type="ECO:0000256" key="1">
    <source>
        <dbReference type="ARBA" id="ARBA00022670"/>
    </source>
</evidence>
<accession>A0A402BB23</accession>
<keyword evidence="3" id="KW-0378">Hydrolase</keyword>
<keyword evidence="1" id="KW-0645">Protease</keyword>
<evidence type="ECO:0000259" key="6">
    <source>
        <dbReference type="SMART" id="SM00232"/>
    </source>
</evidence>